<organism evidence="2 3">
    <name type="scientific">Amylocarpus encephaloides</name>
    <dbReference type="NCBI Taxonomy" id="45428"/>
    <lineage>
        <taxon>Eukaryota</taxon>
        <taxon>Fungi</taxon>
        <taxon>Dikarya</taxon>
        <taxon>Ascomycota</taxon>
        <taxon>Pezizomycotina</taxon>
        <taxon>Leotiomycetes</taxon>
        <taxon>Helotiales</taxon>
        <taxon>Helotiales incertae sedis</taxon>
        <taxon>Amylocarpus</taxon>
    </lineage>
</organism>
<keyword evidence="3" id="KW-1185">Reference proteome</keyword>
<dbReference type="OrthoDB" id="506431at2759"/>
<feature type="domain" description="Thioesterase" evidence="1">
    <location>
        <begin position="89"/>
        <end position="168"/>
    </location>
</feature>
<dbReference type="Pfam" id="PF03061">
    <property type="entry name" value="4HBT"/>
    <property type="match status" value="1"/>
</dbReference>
<protein>
    <submittedName>
        <fullName evidence="2">HotDog domain-containing protein</fullName>
    </submittedName>
</protein>
<dbReference type="PANTHER" id="PTHR47260">
    <property type="entry name" value="UPF0644 PROTEIN PB2B4.06"/>
    <property type="match status" value="1"/>
</dbReference>
<dbReference type="SUPFAM" id="SSF54637">
    <property type="entry name" value="Thioesterase/thiol ester dehydrase-isomerase"/>
    <property type="match status" value="1"/>
</dbReference>
<name>A0A9P7YKG0_9HELO</name>
<dbReference type="InterPro" id="IPR006683">
    <property type="entry name" value="Thioestr_dom"/>
</dbReference>
<dbReference type="Proteomes" id="UP000824998">
    <property type="component" value="Unassembled WGS sequence"/>
</dbReference>
<dbReference type="InterPro" id="IPR029069">
    <property type="entry name" value="HotDog_dom_sf"/>
</dbReference>
<dbReference type="InterPro" id="IPR052061">
    <property type="entry name" value="PTE-AB_protein"/>
</dbReference>
<dbReference type="CDD" id="cd03443">
    <property type="entry name" value="PaaI_thioesterase"/>
    <property type="match status" value="1"/>
</dbReference>
<evidence type="ECO:0000259" key="1">
    <source>
        <dbReference type="Pfam" id="PF03061"/>
    </source>
</evidence>
<proteinExistence type="predicted"/>
<evidence type="ECO:0000313" key="2">
    <source>
        <dbReference type="EMBL" id="KAG9235266.1"/>
    </source>
</evidence>
<accession>A0A9P7YKG0</accession>
<reference evidence="2" key="1">
    <citation type="journal article" date="2021" name="IMA Fungus">
        <title>Genomic characterization of three marine fungi, including Emericellopsis atlantica sp. nov. with signatures of a generalist lifestyle and marine biomass degradation.</title>
        <authorList>
            <person name="Hagestad O.C."/>
            <person name="Hou L."/>
            <person name="Andersen J.H."/>
            <person name="Hansen E.H."/>
            <person name="Altermark B."/>
            <person name="Li C."/>
            <person name="Kuhnert E."/>
            <person name="Cox R.J."/>
            <person name="Crous P.W."/>
            <person name="Spatafora J.W."/>
            <person name="Lail K."/>
            <person name="Amirebrahimi M."/>
            <person name="Lipzen A."/>
            <person name="Pangilinan J."/>
            <person name="Andreopoulos W."/>
            <person name="Hayes R.D."/>
            <person name="Ng V."/>
            <person name="Grigoriev I.V."/>
            <person name="Jackson S.A."/>
            <person name="Sutton T.D.S."/>
            <person name="Dobson A.D.W."/>
            <person name="Rama T."/>
        </authorList>
    </citation>
    <scope>NUCLEOTIDE SEQUENCE</scope>
    <source>
        <strain evidence="2">TRa018bII</strain>
    </source>
</reference>
<sequence>MEEADLAHFHSIPWCSALLKDPNIVITPTFSRQPKPNTEDSLLALTLRSPTTIPRCLSFHPKPTPSSPSIASVCTLFTLGPDLNGGPRVLHGGMIATLMDDVMGTLLTIKKDGDAMPLSGVAVTGTLNVRYLRRIPTPGTVLVVARVQEVRGRKYDMAAEVMGGEGEVFARAESLWIRRKGGAEKL</sequence>
<evidence type="ECO:0000313" key="3">
    <source>
        <dbReference type="Proteomes" id="UP000824998"/>
    </source>
</evidence>
<dbReference type="EMBL" id="MU251437">
    <property type="protein sequence ID" value="KAG9235266.1"/>
    <property type="molecule type" value="Genomic_DNA"/>
</dbReference>
<gene>
    <name evidence="2" type="ORF">BJ875DRAFT_374662</name>
</gene>
<dbReference type="PANTHER" id="PTHR47260:SF6">
    <property type="entry name" value="THIOESTERASE DOMAIN-CONTAINING PROTEIN"/>
    <property type="match status" value="1"/>
</dbReference>
<dbReference type="AlphaFoldDB" id="A0A9P7YKG0"/>
<comment type="caution">
    <text evidence="2">The sequence shown here is derived from an EMBL/GenBank/DDBJ whole genome shotgun (WGS) entry which is preliminary data.</text>
</comment>
<dbReference type="Gene3D" id="3.10.129.10">
    <property type="entry name" value="Hotdog Thioesterase"/>
    <property type="match status" value="1"/>
</dbReference>